<organism evidence="4 5">
    <name type="scientific">Pythium insidiosum</name>
    <name type="common">Pythiosis disease agent</name>
    <dbReference type="NCBI Taxonomy" id="114742"/>
    <lineage>
        <taxon>Eukaryota</taxon>
        <taxon>Sar</taxon>
        <taxon>Stramenopiles</taxon>
        <taxon>Oomycota</taxon>
        <taxon>Peronosporomycetes</taxon>
        <taxon>Pythiales</taxon>
        <taxon>Pythiaceae</taxon>
        <taxon>Pythium</taxon>
    </lineage>
</organism>
<dbReference type="CDD" id="cd14686">
    <property type="entry name" value="bZIP"/>
    <property type="match status" value="1"/>
</dbReference>
<feature type="compositionally biased region" description="Low complexity" evidence="2">
    <location>
        <begin position="508"/>
        <end position="524"/>
    </location>
</feature>
<dbReference type="InterPro" id="IPR046347">
    <property type="entry name" value="bZIP_sf"/>
</dbReference>
<evidence type="ECO:0000313" key="5">
    <source>
        <dbReference type="Proteomes" id="UP001209570"/>
    </source>
</evidence>
<proteinExistence type="predicted"/>
<feature type="coiled-coil region" evidence="1">
    <location>
        <begin position="239"/>
        <end position="280"/>
    </location>
</feature>
<keyword evidence="1" id="KW-0175">Coiled coil</keyword>
<dbReference type="InterPro" id="IPR004827">
    <property type="entry name" value="bZIP"/>
</dbReference>
<dbReference type="SMART" id="SM00338">
    <property type="entry name" value="BRLZ"/>
    <property type="match status" value="1"/>
</dbReference>
<keyword evidence="5" id="KW-1185">Reference proteome</keyword>
<dbReference type="EMBL" id="JAKCXM010000360">
    <property type="protein sequence ID" value="KAJ0395169.1"/>
    <property type="molecule type" value="Genomic_DNA"/>
</dbReference>
<evidence type="ECO:0000256" key="2">
    <source>
        <dbReference type="SAM" id="MobiDB-lite"/>
    </source>
</evidence>
<dbReference type="GO" id="GO:0003700">
    <property type="term" value="F:DNA-binding transcription factor activity"/>
    <property type="evidence" value="ECO:0007669"/>
    <property type="project" value="InterPro"/>
</dbReference>
<dbReference type="Proteomes" id="UP001209570">
    <property type="component" value="Unassembled WGS sequence"/>
</dbReference>
<feature type="region of interest" description="Disordered" evidence="2">
    <location>
        <begin position="508"/>
        <end position="532"/>
    </location>
</feature>
<feature type="region of interest" description="Disordered" evidence="2">
    <location>
        <begin position="290"/>
        <end position="314"/>
    </location>
</feature>
<protein>
    <recommendedName>
        <fullName evidence="3">BZIP domain-containing protein</fullName>
    </recommendedName>
</protein>
<dbReference type="PROSITE" id="PS50217">
    <property type="entry name" value="BZIP"/>
    <property type="match status" value="1"/>
</dbReference>
<feature type="domain" description="BZIP" evidence="3">
    <location>
        <begin position="214"/>
        <end position="277"/>
    </location>
</feature>
<evidence type="ECO:0000256" key="1">
    <source>
        <dbReference type="SAM" id="Coils"/>
    </source>
</evidence>
<feature type="region of interest" description="Disordered" evidence="2">
    <location>
        <begin position="87"/>
        <end position="131"/>
    </location>
</feature>
<name>A0AAD5LCH5_PYTIN</name>
<gene>
    <name evidence="4" type="ORF">P43SY_000467</name>
</gene>
<sequence length="726" mass="78161">MTDFIRTIWQNANQAAKQQQQLPHDSAPDMARPVNQIQIPPTVAAAATAAAAVAAVAASTTTQCAMAVEKQRLIKVEVPEATAPQAAVMDASKAQRAARRDVVNARRDKRKALGAPTTPCAAENTASSTPSLNAPAVASAVAADAMDTEEVDDKCKKMKTGRASSVAVTGGLAAAALATPAPGMLFTPEIDAAGEERIRAMEAQLETLDPDSKEAKKKRRLIRNRMSAQLHRERKKAYVGQLEDQLMEKDRELQLLQEKLAKMMDESEKLKKQLVEAEHISKAVAAPSAVTDVTKTVPQSPLAAPSTPQQTATIPSVTASPMVKSLAAPSGSAPVAIKVEKNVDEVVIKEEPQSWDSPWPLDSTDSWALQGLEDTEMVDVDVEETEDLLRDFDYPFAGLDVGYPDFSKPQHELHPAKKNLAMMMAVMFSMSCFGNSPAFQNVIPGSNFSSMFDANPPKEYSQMSVASRIVACLEKTTWKEFRDVSSWVARHARGAAGVVSKEEADVSVKPVASPSAASDVTDSSGSCDSPAQQQIDDCFEIDGFEYPVEDHFAAPVAEVDSDSDWLGGNLTDVDDVDVIGVPEEVAVTTVEEAAVPLPVAEEKAQASGSMTKRLYEKLTALWREKNQVLLTVHNEKQEVTHRTVADLSVIREGLQSGNFFTKVFGGEENTQPMTTVTDDHSVTFLYPMSAFAGDVKHVESFAGPLADPMFLEVSCQVNGGAVAMQM</sequence>
<dbReference type="SUPFAM" id="SSF57959">
    <property type="entry name" value="Leucine zipper domain"/>
    <property type="match status" value="1"/>
</dbReference>
<dbReference type="PANTHER" id="PTHR37616:SF2">
    <property type="entry name" value="BZIP DOMAIN-CONTAINING PROTEIN"/>
    <property type="match status" value="1"/>
</dbReference>
<dbReference type="Gene3D" id="1.20.5.170">
    <property type="match status" value="1"/>
</dbReference>
<dbReference type="PANTHER" id="PTHR37616">
    <property type="entry name" value="BZIP TRANSCRIPTION FACTOR 60-LIKE"/>
    <property type="match status" value="1"/>
</dbReference>
<reference evidence="4" key="1">
    <citation type="submission" date="2021-12" db="EMBL/GenBank/DDBJ databases">
        <title>Prjna785345.</title>
        <authorList>
            <person name="Rujirawat T."/>
            <person name="Krajaejun T."/>
        </authorList>
    </citation>
    <scope>NUCLEOTIDE SEQUENCE</scope>
    <source>
        <strain evidence="4">Pi057C3</strain>
    </source>
</reference>
<evidence type="ECO:0000259" key="3">
    <source>
        <dbReference type="PROSITE" id="PS50217"/>
    </source>
</evidence>
<comment type="caution">
    <text evidence="4">The sequence shown here is derived from an EMBL/GenBank/DDBJ whole genome shotgun (WGS) entry which is preliminary data.</text>
</comment>
<dbReference type="AlphaFoldDB" id="A0AAD5LCH5"/>
<dbReference type="Pfam" id="PF00170">
    <property type="entry name" value="bZIP_1"/>
    <property type="match status" value="1"/>
</dbReference>
<accession>A0AAD5LCH5</accession>
<evidence type="ECO:0000313" key="4">
    <source>
        <dbReference type="EMBL" id="KAJ0395169.1"/>
    </source>
</evidence>